<dbReference type="PANTHER" id="PTHR38451:SF1">
    <property type="entry name" value="TRNA (ADENINE(22)-N(1))-METHYLTRANSFERASE"/>
    <property type="match status" value="1"/>
</dbReference>
<gene>
    <name evidence="1" type="ORF">KDK92_13845</name>
</gene>
<dbReference type="GO" id="GO:0032259">
    <property type="term" value="P:methylation"/>
    <property type="evidence" value="ECO:0007669"/>
    <property type="project" value="UniProtKB-KW"/>
</dbReference>
<dbReference type="Pfam" id="PF12847">
    <property type="entry name" value="Methyltransf_18"/>
    <property type="match status" value="1"/>
</dbReference>
<comment type="caution">
    <text evidence="1">The sequence shown here is derived from an EMBL/GenBank/DDBJ whole genome shotgun (WGS) entry which is preliminary data.</text>
</comment>
<keyword evidence="1" id="KW-0808">Transferase</keyword>
<proteinExistence type="predicted"/>
<sequence length="231" mass="26169">MEISRRLDEIINMIDKCESLADIGTDHGYLAIKAIKTSKVKRAIASDINKGPLMKAQKNIEKYNINENIECRLGSGLETLNIGEVDCIVIAGMGGNLIRDILLKSSEIAKSTTQAILQPTQNPEVLRKFLVENGYRILEENLCIDNNIFYEMIKVIYDGVKRESDEISYEISDELIGLGSDTVMAYIKHKINENNKVMTYINTDSENGQRKKAYLLNKNKLLEEKLNELHN</sequence>
<keyword evidence="2" id="KW-1185">Reference proteome</keyword>
<dbReference type="AlphaFoldDB" id="A0A9J6P430"/>
<dbReference type="RefSeq" id="WP_250859897.1">
    <property type="nucleotide sequence ID" value="NZ_JAGSOJ010000002.1"/>
</dbReference>
<organism evidence="1 2">
    <name type="scientific">Oceanirhabdus seepicola</name>
    <dbReference type="NCBI Taxonomy" id="2828781"/>
    <lineage>
        <taxon>Bacteria</taxon>
        <taxon>Bacillati</taxon>
        <taxon>Bacillota</taxon>
        <taxon>Clostridia</taxon>
        <taxon>Eubacteriales</taxon>
        <taxon>Clostridiaceae</taxon>
        <taxon>Oceanirhabdus</taxon>
    </lineage>
</organism>
<reference evidence="1" key="2">
    <citation type="submission" date="2021-04" db="EMBL/GenBank/DDBJ databases">
        <authorList>
            <person name="Dong X."/>
        </authorList>
    </citation>
    <scope>NUCLEOTIDE SEQUENCE</scope>
    <source>
        <strain evidence="1">ZWT</strain>
    </source>
</reference>
<name>A0A9J6P430_9CLOT</name>
<keyword evidence="1" id="KW-0489">Methyltransferase</keyword>
<dbReference type="EMBL" id="JAGSOJ010000002">
    <property type="protein sequence ID" value="MCM1990809.1"/>
    <property type="molecule type" value="Genomic_DNA"/>
</dbReference>
<dbReference type="PIRSF" id="PIRSF018637">
    <property type="entry name" value="TrmK"/>
    <property type="match status" value="1"/>
</dbReference>
<accession>A0A9J6P430</accession>
<evidence type="ECO:0000313" key="1">
    <source>
        <dbReference type="EMBL" id="MCM1990809.1"/>
    </source>
</evidence>
<dbReference type="Gene3D" id="3.40.50.150">
    <property type="entry name" value="Vaccinia Virus protein VP39"/>
    <property type="match status" value="1"/>
</dbReference>
<dbReference type="SUPFAM" id="SSF53335">
    <property type="entry name" value="S-adenosyl-L-methionine-dependent methyltransferases"/>
    <property type="match status" value="1"/>
</dbReference>
<reference evidence="1" key="1">
    <citation type="journal article" date="2021" name="mSystems">
        <title>Bacteria and Archaea Synergistically Convert Glycine Betaine to Biogenic Methane in the Formosa Cold Seep of the South China Sea.</title>
        <authorList>
            <person name="Li L."/>
            <person name="Zhang W."/>
            <person name="Zhang S."/>
            <person name="Song L."/>
            <person name="Sun Q."/>
            <person name="Zhang H."/>
            <person name="Xiang H."/>
            <person name="Dong X."/>
        </authorList>
    </citation>
    <scope>NUCLEOTIDE SEQUENCE</scope>
    <source>
        <strain evidence="1">ZWT</strain>
    </source>
</reference>
<dbReference type="Proteomes" id="UP001056429">
    <property type="component" value="Unassembled WGS sequence"/>
</dbReference>
<evidence type="ECO:0000313" key="2">
    <source>
        <dbReference type="Proteomes" id="UP001056429"/>
    </source>
</evidence>
<dbReference type="GO" id="GO:0160105">
    <property type="term" value="F:tRNA (adenine(22)-N1)-methyltransferase activity"/>
    <property type="evidence" value="ECO:0007669"/>
    <property type="project" value="InterPro"/>
</dbReference>
<protein>
    <submittedName>
        <fullName evidence="1">SAM-dependent methyltransferase</fullName>
    </submittedName>
</protein>
<dbReference type="InterPro" id="IPR006901">
    <property type="entry name" value="TrmK"/>
</dbReference>
<dbReference type="PANTHER" id="PTHR38451">
    <property type="entry name" value="TRNA (ADENINE(22)-N(1))-METHYLTRANSFERASE"/>
    <property type="match status" value="1"/>
</dbReference>
<dbReference type="InterPro" id="IPR029063">
    <property type="entry name" value="SAM-dependent_MTases_sf"/>
</dbReference>